<gene>
    <name evidence="2" type="ORF">HKI87_04g28100</name>
</gene>
<evidence type="ECO:0000313" key="2">
    <source>
        <dbReference type="EMBL" id="WZN61275.1"/>
    </source>
</evidence>
<organism evidence="2 3">
    <name type="scientific">Chloropicon roscoffensis</name>
    <dbReference type="NCBI Taxonomy" id="1461544"/>
    <lineage>
        <taxon>Eukaryota</taxon>
        <taxon>Viridiplantae</taxon>
        <taxon>Chlorophyta</taxon>
        <taxon>Chloropicophyceae</taxon>
        <taxon>Chloropicales</taxon>
        <taxon>Chloropicaceae</taxon>
        <taxon>Chloropicon</taxon>
    </lineage>
</organism>
<evidence type="ECO:0000313" key="3">
    <source>
        <dbReference type="Proteomes" id="UP001472866"/>
    </source>
</evidence>
<feature type="compositionally biased region" description="Basic and acidic residues" evidence="1">
    <location>
        <begin position="125"/>
        <end position="138"/>
    </location>
</feature>
<name>A0AAX4P5G5_9CHLO</name>
<feature type="compositionally biased region" description="Polar residues" evidence="1">
    <location>
        <begin position="74"/>
        <end position="83"/>
    </location>
</feature>
<feature type="compositionally biased region" description="Polar residues" evidence="1">
    <location>
        <begin position="107"/>
        <end position="124"/>
    </location>
</feature>
<dbReference type="AlphaFoldDB" id="A0AAX4P5G5"/>
<dbReference type="EMBL" id="CP151504">
    <property type="protein sequence ID" value="WZN61275.1"/>
    <property type="molecule type" value="Genomic_DNA"/>
</dbReference>
<keyword evidence="3" id="KW-1185">Reference proteome</keyword>
<reference evidence="2 3" key="1">
    <citation type="submission" date="2024-03" db="EMBL/GenBank/DDBJ databases">
        <title>Complete genome sequence of the green alga Chloropicon roscoffensis RCC1871.</title>
        <authorList>
            <person name="Lemieux C."/>
            <person name="Pombert J.-F."/>
            <person name="Otis C."/>
            <person name="Turmel M."/>
        </authorList>
    </citation>
    <scope>NUCLEOTIDE SEQUENCE [LARGE SCALE GENOMIC DNA]</scope>
    <source>
        <strain evidence="2 3">RCC1871</strain>
    </source>
</reference>
<dbReference type="Proteomes" id="UP001472866">
    <property type="component" value="Chromosome 04"/>
</dbReference>
<proteinExistence type="predicted"/>
<sequence length="244" mass="27543">MSSFAPDDASVSGRLEIARNLRIMRQKIMRAGPSLRTQEPAGKNSRPSSARHASRVPAGPAPSRPGSARKGKSSQRTTFSSPPKTFELAEQLSENRRKARAADYAVQTHQRNLSKLFSKIQNMKSELRPREGDLDNGARRRKKTKPRISIDWASGEVFSAPRRPQSAPPQKHRIRPSSAASGSKKERQVAAYKDAIKDYIVDNSIYEEQRLHELFDNYKKEKQKDNEDIVLRAIEELKIELKVG</sequence>
<protein>
    <submittedName>
        <fullName evidence="2">Uncharacterized protein</fullName>
    </submittedName>
</protein>
<accession>A0AAX4P5G5</accession>
<feature type="region of interest" description="Disordered" evidence="1">
    <location>
        <begin position="28"/>
        <end position="188"/>
    </location>
</feature>
<evidence type="ECO:0000256" key="1">
    <source>
        <dbReference type="SAM" id="MobiDB-lite"/>
    </source>
</evidence>